<gene>
    <name evidence="2" type="ORF">DICPUDRAFT_149056</name>
</gene>
<name>F0ZCQ4_DICPU</name>
<proteinExistence type="predicted"/>
<keyword evidence="3" id="KW-1185">Reference proteome</keyword>
<dbReference type="eggNOG" id="ENOG502RI92">
    <property type="taxonomic scope" value="Eukaryota"/>
</dbReference>
<keyword evidence="1" id="KW-0812">Transmembrane</keyword>
<dbReference type="RefSeq" id="XP_003285198.1">
    <property type="nucleotide sequence ID" value="XM_003285150.1"/>
</dbReference>
<reference evidence="3" key="1">
    <citation type="journal article" date="2011" name="Genome Biol.">
        <title>Comparative genomics of the social amoebae Dictyostelium discoideum and Dictyostelium purpureum.</title>
        <authorList>
            <consortium name="US DOE Joint Genome Institute (JGI-PGF)"/>
            <person name="Sucgang R."/>
            <person name="Kuo A."/>
            <person name="Tian X."/>
            <person name="Salerno W."/>
            <person name="Parikh A."/>
            <person name="Feasley C.L."/>
            <person name="Dalin E."/>
            <person name="Tu H."/>
            <person name="Huang E."/>
            <person name="Barry K."/>
            <person name="Lindquist E."/>
            <person name="Shapiro H."/>
            <person name="Bruce D."/>
            <person name="Schmutz J."/>
            <person name="Salamov A."/>
            <person name="Fey P."/>
            <person name="Gaudet P."/>
            <person name="Anjard C."/>
            <person name="Babu M.M."/>
            <person name="Basu S."/>
            <person name="Bushmanova Y."/>
            <person name="van der Wel H."/>
            <person name="Katoh-Kurasawa M."/>
            <person name="Dinh C."/>
            <person name="Coutinho P.M."/>
            <person name="Saito T."/>
            <person name="Elias M."/>
            <person name="Schaap P."/>
            <person name="Kay R.R."/>
            <person name="Henrissat B."/>
            <person name="Eichinger L."/>
            <person name="Rivero F."/>
            <person name="Putnam N.H."/>
            <person name="West C.M."/>
            <person name="Loomis W.F."/>
            <person name="Chisholm R.L."/>
            <person name="Shaulsky G."/>
            <person name="Strassmann J.E."/>
            <person name="Queller D.C."/>
            <person name="Kuspa A."/>
            <person name="Grigoriev I.V."/>
        </authorList>
    </citation>
    <scope>NUCLEOTIDE SEQUENCE [LARGE SCALE GENOMIC DNA]</scope>
    <source>
        <strain evidence="3">QSDP1</strain>
    </source>
</reference>
<evidence type="ECO:0000256" key="1">
    <source>
        <dbReference type="SAM" id="Phobius"/>
    </source>
</evidence>
<dbReference type="FunCoup" id="F0ZCQ4">
    <property type="interactions" value="937"/>
</dbReference>
<evidence type="ECO:0000313" key="3">
    <source>
        <dbReference type="Proteomes" id="UP000001064"/>
    </source>
</evidence>
<sequence length="279" mass="31754">MIKNHSLINNIDKINTSQNNETGAYRIINNSDGTENILIGGESNLNNNNGNKDSMLKSFNKNDQDNQIQLKEKYYLKKENGNSFSTLLPNELMPFFTFSDYHNLITSINNYKSPSNNFFIVMIVFESLLFLISTGLGLYFLSTANTGRSIAIGLFLLVLSILTLVGCSYTYFRKSKMSIDDIGDFYTKLNKKYESKNLKFTGVFSKKVYPKLGDNYYQVENNEVIIEYPKIYNAQGVLLYNLNTGVAQYLKIESNDNNDKENEKIPLLSPSSSINNQKL</sequence>
<dbReference type="VEuPathDB" id="AmoebaDB:DICPUDRAFT_149056"/>
<dbReference type="AlphaFoldDB" id="F0ZCQ4"/>
<dbReference type="OMA" id="GKYSTIM"/>
<dbReference type="InParanoid" id="F0ZCQ4"/>
<keyword evidence="1" id="KW-0472">Membrane</keyword>
<evidence type="ECO:0000313" key="2">
    <source>
        <dbReference type="EMBL" id="EGC38241.1"/>
    </source>
</evidence>
<accession>F0ZCQ4</accession>
<keyword evidence="1" id="KW-1133">Transmembrane helix</keyword>
<feature type="transmembrane region" description="Helical" evidence="1">
    <location>
        <begin position="152"/>
        <end position="172"/>
    </location>
</feature>
<dbReference type="EMBL" id="GL870980">
    <property type="protein sequence ID" value="EGC38241.1"/>
    <property type="molecule type" value="Genomic_DNA"/>
</dbReference>
<dbReference type="KEGG" id="dpp:DICPUDRAFT_149056"/>
<protein>
    <submittedName>
        <fullName evidence="2">Uncharacterized protein</fullName>
    </submittedName>
</protein>
<dbReference type="OrthoDB" id="10625865at2759"/>
<organism evidence="2 3">
    <name type="scientific">Dictyostelium purpureum</name>
    <name type="common">Slime mold</name>
    <dbReference type="NCBI Taxonomy" id="5786"/>
    <lineage>
        <taxon>Eukaryota</taxon>
        <taxon>Amoebozoa</taxon>
        <taxon>Evosea</taxon>
        <taxon>Eumycetozoa</taxon>
        <taxon>Dictyostelia</taxon>
        <taxon>Dictyosteliales</taxon>
        <taxon>Dictyosteliaceae</taxon>
        <taxon>Dictyostelium</taxon>
    </lineage>
</organism>
<dbReference type="GeneID" id="10502415"/>
<feature type="transmembrane region" description="Helical" evidence="1">
    <location>
        <begin position="118"/>
        <end position="140"/>
    </location>
</feature>
<dbReference type="Proteomes" id="UP000001064">
    <property type="component" value="Unassembled WGS sequence"/>
</dbReference>